<feature type="domain" description="Release factor glutamine methyltransferase N-terminal" evidence="5">
    <location>
        <begin position="6"/>
        <end position="73"/>
    </location>
</feature>
<accession>A0A1W2H0V3</accession>
<dbReference type="InterPro" id="IPR029063">
    <property type="entry name" value="SAM-dependent_MTases_sf"/>
</dbReference>
<evidence type="ECO:0000313" key="6">
    <source>
        <dbReference type="EMBL" id="SMD42560.1"/>
    </source>
</evidence>
<dbReference type="Gene3D" id="1.10.8.10">
    <property type="entry name" value="DNA helicase RuvA subunit, C-terminal domain"/>
    <property type="match status" value="1"/>
</dbReference>
<dbReference type="STRING" id="758820.SAMN00777080_1120"/>
<dbReference type="Proteomes" id="UP000192333">
    <property type="component" value="Chromosome I"/>
</dbReference>
<dbReference type="InterPro" id="IPR002052">
    <property type="entry name" value="DNA_methylase_N6_adenine_CS"/>
</dbReference>
<sequence length="281" mass="31917">MNLTALFQSFSSRLQTIYSKQESESLVLWLFEEYLGKNRIDLFSNNVVESIPIELENALKELLKGKPIQYVTGKAPFYGREFLVNSNVLIPRNETEELVHLIIKENKNSGLRILDIGTGSGCIPITLAMELNDAEVFGLDISDKALSVASRNAISLDAEVVFQKCDILNEEIPLKHLDIIVSNPPYVKISEKEMMHENVLKHEPHLALFVDDDDPLLFYKHIGKKAKKVLKPYGRLYFEINEALGNETVDILTEYGYTEVKILEDLNGKNRMVRATFNPDS</sequence>
<dbReference type="PANTHER" id="PTHR18895:SF74">
    <property type="entry name" value="MTRF1L RELEASE FACTOR GLUTAMINE METHYLTRANSFERASE"/>
    <property type="match status" value="1"/>
</dbReference>
<protein>
    <submittedName>
        <fullName evidence="6">Release factor glutamine methyltransferase</fullName>
    </submittedName>
</protein>
<dbReference type="InterPro" id="IPR050320">
    <property type="entry name" value="N5-glutamine_MTase"/>
</dbReference>
<keyword evidence="1 6" id="KW-0489">Methyltransferase</keyword>
<dbReference type="Pfam" id="PF13847">
    <property type="entry name" value="Methyltransf_31"/>
    <property type="match status" value="1"/>
</dbReference>
<evidence type="ECO:0000256" key="2">
    <source>
        <dbReference type="ARBA" id="ARBA00022679"/>
    </source>
</evidence>
<dbReference type="GO" id="GO:0032259">
    <property type="term" value="P:methylation"/>
    <property type="evidence" value="ECO:0007669"/>
    <property type="project" value="UniProtKB-KW"/>
</dbReference>
<keyword evidence="2 6" id="KW-0808">Transferase</keyword>
<dbReference type="PANTHER" id="PTHR18895">
    <property type="entry name" value="HEMK METHYLTRANSFERASE"/>
    <property type="match status" value="1"/>
</dbReference>
<feature type="domain" description="Methyltransferase" evidence="4">
    <location>
        <begin position="108"/>
        <end position="239"/>
    </location>
</feature>
<evidence type="ECO:0000313" key="7">
    <source>
        <dbReference type="Proteomes" id="UP000192333"/>
    </source>
</evidence>
<dbReference type="EMBL" id="LT838813">
    <property type="protein sequence ID" value="SMD42560.1"/>
    <property type="molecule type" value="Genomic_DNA"/>
</dbReference>
<dbReference type="OrthoDB" id="9800643at2"/>
<evidence type="ECO:0000256" key="1">
    <source>
        <dbReference type="ARBA" id="ARBA00022603"/>
    </source>
</evidence>
<dbReference type="SUPFAM" id="SSF53335">
    <property type="entry name" value="S-adenosyl-L-methionine-dependent methyltransferases"/>
    <property type="match status" value="1"/>
</dbReference>
<reference evidence="7" key="1">
    <citation type="submission" date="2017-04" db="EMBL/GenBank/DDBJ databases">
        <authorList>
            <person name="Varghese N."/>
            <person name="Submissions S."/>
        </authorList>
    </citation>
    <scope>NUCLEOTIDE SEQUENCE [LARGE SCALE GENOMIC DNA]</scope>
    <source>
        <strain evidence="7">DSM 16537</strain>
    </source>
</reference>
<dbReference type="GO" id="GO:0008276">
    <property type="term" value="F:protein methyltransferase activity"/>
    <property type="evidence" value="ECO:0007669"/>
    <property type="project" value="InterPro"/>
</dbReference>
<gene>
    <name evidence="6" type="ORF">SAMN00777080_1120</name>
</gene>
<keyword evidence="3" id="KW-0949">S-adenosyl-L-methionine</keyword>
<name>A0A1W2H0V3_9BACT</name>
<dbReference type="InterPro" id="IPR004556">
    <property type="entry name" value="HemK-like"/>
</dbReference>
<dbReference type="InterPro" id="IPR019874">
    <property type="entry name" value="RF_methyltr_PrmC"/>
</dbReference>
<dbReference type="Gene3D" id="3.40.50.150">
    <property type="entry name" value="Vaccinia Virus protein VP39"/>
    <property type="match status" value="1"/>
</dbReference>
<dbReference type="CDD" id="cd02440">
    <property type="entry name" value="AdoMet_MTases"/>
    <property type="match status" value="1"/>
</dbReference>
<dbReference type="AlphaFoldDB" id="A0A1W2H0V3"/>
<dbReference type="NCBIfam" id="TIGR00536">
    <property type="entry name" value="hemK_fam"/>
    <property type="match status" value="1"/>
</dbReference>
<dbReference type="NCBIfam" id="TIGR03534">
    <property type="entry name" value="RF_mod_PrmC"/>
    <property type="match status" value="1"/>
</dbReference>
<organism evidence="6 7">
    <name type="scientific">Aquiflexum balticum DSM 16537</name>
    <dbReference type="NCBI Taxonomy" id="758820"/>
    <lineage>
        <taxon>Bacteria</taxon>
        <taxon>Pseudomonadati</taxon>
        <taxon>Bacteroidota</taxon>
        <taxon>Cytophagia</taxon>
        <taxon>Cytophagales</taxon>
        <taxon>Cyclobacteriaceae</taxon>
        <taxon>Aquiflexum</taxon>
    </lineage>
</organism>
<dbReference type="PROSITE" id="PS00092">
    <property type="entry name" value="N6_MTASE"/>
    <property type="match status" value="1"/>
</dbReference>
<evidence type="ECO:0000259" key="5">
    <source>
        <dbReference type="Pfam" id="PF17827"/>
    </source>
</evidence>
<dbReference type="InterPro" id="IPR025714">
    <property type="entry name" value="Methyltranfer_dom"/>
</dbReference>
<proteinExistence type="predicted"/>
<evidence type="ECO:0000256" key="3">
    <source>
        <dbReference type="ARBA" id="ARBA00022691"/>
    </source>
</evidence>
<dbReference type="RefSeq" id="WP_084119346.1">
    <property type="nucleotide sequence ID" value="NZ_LT838813.1"/>
</dbReference>
<dbReference type="InterPro" id="IPR040758">
    <property type="entry name" value="PrmC_N"/>
</dbReference>
<keyword evidence="7" id="KW-1185">Reference proteome</keyword>
<evidence type="ECO:0000259" key="4">
    <source>
        <dbReference type="Pfam" id="PF13847"/>
    </source>
</evidence>
<dbReference type="GO" id="GO:0003676">
    <property type="term" value="F:nucleic acid binding"/>
    <property type="evidence" value="ECO:0007669"/>
    <property type="project" value="InterPro"/>
</dbReference>
<dbReference type="Pfam" id="PF17827">
    <property type="entry name" value="PrmC_N"/>
    <property type="match status" value="1"/>
</dbReference>